<protein>
    <recommendedName>
        <fullName evidence="3">Multidrug export protein MepA</fullName>
    </recommendedName>
</protein>
<feature type="transmembrane region" description="Helical" evidence="10">
    <location>
        <begin position="111"/>
        <end position="132"/>
    </location>
</feature>
<dbReference type="CDD" id="cd13143">
    <property type="entry name" value="MATE_MepA_like"/>
    <property type="match status" value="1"/>
</dbReference>
<dbReference type="GO" id="GO:0005886">
    <property type="term" value="C:plasma membrane"/>
    <property type="evidence" value="ECO:0007669"/>
    <property type="project" value="UniProtKB-SubCell"/>
</dbReference>
<organism evidence="11 12">
    <name type="scientific">Chromobacterium phragmitis</name>
    <dbReference type="NCBI Taxonomy" id="2202141"/>
    <lineage>
        <taxon>Bacteria</taxon>
        <taxon>Pseudomonadati</taxon>
        <taxon>Pseudomonadota</taxon>
        <taxon>Betaproteobacteria</taxon>
        <taxon>Neisseriales</taxon>
        <taxon>Chromobacteriaceae</taxon>
        <taxon>Chromobacterium</taxon>
    </lineage>
</organism>
<dbReference type="RefSeq" id="WP_114072435.1">
    <property type="nucleotide sequence ID" value="NZ_CP029554.1"/>
</dbReference>
<dbReference type="GO" id="GO:0042910">
    <property type="term" value="F:xenobiotic transmembrane transporter activity"/>
    <property type="evidence" value="ECO:0007669"/>
    <property type="project" value="InterPro"/>
</dbReference>
<keyword evidence="9" id="KW-0046">Antibiotic resistance</keyword>
<evidence type="ECO:0000256" key="10">
    <source>
        <dbReference type="SAM" id="Phobius"/>
    </source>
</evidence>
<evidence type="ECO:0000256" key="1">
    <source>
        <dbReference type="ARBA" id="ARBA00004429"/>
    </source>
</evidence>
<evidence type="ECO:0000256" key="3">
    <source>
        <dbReference type="ARBA" id="ARBA00022106"/>
    </source>
</evidence>
<dbReference type="EMBL" id="CP029554">
    <property type="protein sequence ID" value="AXE33273.1"/>
    <property type="molecule type" value="Genomic_DNA"/>
</dbReference>
<feature type="transmembrane region" description="Helical" evidence="10">
    <location>
        <begin position="34"/>
        <end position="55"/>
    </location>
</feature>
<dbReference type="AlphaFoldDB" id="A0A344UDC5"/>
<accession>A0A344UDC5</accession>
<dbReference type="InterPro" id="IPR048279">
    <property type="entry name" value="MdtK-like"/>
</dbReference>
<comment type="subcellular location">
    <subcellularLocation>
        <location evidence="1">Cell inner membrane</location>
        <topology evidence="1">Multi-pass membrane protein</topology>
    </subcellularLocation>
</comment>
<dbReference type="GO" id="GO:0015297">
    <property type="term" value="F:antiporter activity"/>
    <property type="evidence" value="ECO:0007669"/>
    <property type="project" value="InterPro"/>
</dbReference>
<evidence type="ECO:0000256" key="8">
    <source>
        <dbReference type="ARBA" id="ARBA00023136"/>
    </source>
</evidence>
<sequence>MLRWPSFIALYRNDAMPHTNTHIRDLDTLPVSTLFWRYAIPSIAGMLVTGLYAVIDGIFVGHYVGSHGLAAINLAYPLVMLQVGLGAMISMGAATRIAIQQGAGDMRAARGTLLAALALLALLSALLPALGLPNIDLLLSWLKADVQPQVAEQARGYLLLMLSGAGLTMGPMLLTYLVRNDGRPKLSTALMTLGALLNIGLDYLFVGVMGKGLAGAAIGTLLAEAVVLILALAYFFSPRATLRIKLGQLRPDWQGLWPILALGAPSLLMELNLALLLFAHNRQLLVWGDDLSVAAYAVAGYSESLFTLVIHGLAVGMQPLLGHAIGAGQPDRARAALLHGLKVGLGIGVAAWMAVQRFPAWIAGWYSDGSAELIEAGSRALRLHLLAMPLDGLVIVGATALQAMALTRLALGVTVGKTALLLPALALLPMAMGLDGVWLAMPMVNLLLGVAVSLLLWKQIGQLQGVARAESS</sequence>
<dbReference type="PANTHER" id="PTHR43823:SF3">
    <property type="entry name" value="MULTIDRUG EXPORT PROTEIN MEPA"/>
    <property type="match status" value="1"/>
</dbReference>
<feature type="transmembrane region" description="Helical" evidence="10">
    <location>
        <begin position="437"/>
        <end position="457"/>
    </location>
</feature>
<evidence type="ECO:0000313" key="12">
    <source>
        <dbReference type="Proteomes" id="UP000252038"/>
    </source>
</evidence>
<feature type="transmembrane region" description="Helical" evidence="10">
    <location>
        <begin position="336"/>
        <end position="355"/>
    </location>
</feature>
<feature type="transmembrane region" description="Helical" evidence="10">
    <location>
        <begin position="216"/>
        <end position="236"/>
    </location>
</feature>
<evidence type="ECO:0000256" key="9">
    <source>
        <dbReference type="ARBA" id="ARBA00023251"/>
    </source>
</evidence>
<keyword evidence="8 10" id="KW-0472">Membrane</keyword>
<feature type="transmembrane region" description="Helical" evidence="10">
    <location>
        <begin position="291"/>
        <end position="315"/>
    </location>
</feature>
<keyword evidence="5" id="KW-1003">Cell membrane</keyword>
<dbReference type="InterPro" id="IPR045070">
    <property type="entry name" value="MATE_MepA-like"/>
</dbReference>
<evidence type="ECO:0000256" key="7">
    <source>
        <dbReference type="ARBA" id="ARBA00022989"/>
    </source>
</evidence>
<gene>
    <name evidence="11" type="ORF">DK843_02450</name>
</gene>
<dbReference type="InterPro" id="IPR002528">
    <property type="entry name" value="MATE_fam"/>
</dbReference>
<dbReference type="KEGG" id="chrb:DK843_02450"/>
<dbReference type="InterPro" id="IPR051327">
    <property type="entry name" value="MATE_MepA_subfamily"/>
</dbReference>
<dbReference type="Proteomes" id="UP000252038">
    <property type="component" value="Chromosome"/>
</dbReference>
<keyword evidence="7 10" id="KW-1133">Transmembrane helix</keyword>
<feature type="transmembrane region" description="Helical" evidence="10">
    <location>
        <begin position="409"/>
        <end position="431"/>
    </location>
</feature>
<feature type="transmembrane region" description="Helical" evidence="10">
    <location>
        <begin position="383"/>
        <end position="402"/>
    </location>
</feature>
<dbReference type="PIRSF" id="PIRSF006603">
    <property type="entry name" value="DinF"/>
    <property type="match status" value="1"/>
</dbReference>
<evidence type="ECO:0000313" key="11">
    <source>
        <dbReference type="EMBL" id="AXE33273.1"/>
    </source>
</evidence>
<dbReference type="GO" id="GO:0046677">
    <property type="term" value="P:response to antibiotic"/>
    <property type="evidence" value="ECO:0007669"/>
    <property type="project" value="UniProtKB-KW"/>
</dbReference>
<reference evidence="11 12" key="1">
    <citation type="submission" date="2018-05" db="EMBL/GenBank/DDBJ databases">
        <title>Genome sequencing, assembly and analysis of the novel insecticidal bacterium, Chromobacterium phragmitis.</title>
        <authorList>
            <person name="Sparks M.E."/>
            <person name="Blackburn M.B."/>
            <person name="Gundersen-Rindal D.E."/>
        </authorList>
    </citation>
    <scope>NUCLEOTIDE SEQUENCE [LARGE SCALE GENOMIC DNA]</scope>
    <source>
        <strain evidence="11">IIBBL 274-1</strain>
    </source>
</reference>
<dbReference type="Pfam" id="PF01554">
    <property type="entry name" value="MatE"/>
    <property type="match status" value="2"/>
</dbReference>
<dbReference type="PANTHER" id="PTHR43823">
    <property type="entry name" value="SPORULATION PROTEIN YKVU"/>
    <property type="match status" value="1"/>
</dbReference>
<evidence type="ECO:0000256" key="4">
    <source>
        <dbReference type="ARBA" id="ARBA00022448"/>
    </source>
</evidence>
<evidence type="ECO:0000256" key="6">
    <source>
        <dbReference type="ARBA" id="ARBA00022692"/>
    </source>
</evidence>
<keyword evidence="4" id="KW-0813">Transport</keyword>
<name>A0A344UDC5_9NEIS</name>
<evidence type="ECO:0000256" key="2">
    <source>
        <dbReference type="ARBA" id="ARBA00008417"/>
    </source>
</evidence>
<feature type="transmembrane region" description="Helical" evidence="10">
    <location>
        <begin position="157"/>
        <end position="178"/>
    </location>
</feature>
<feature type="transmembrane region" description="Helical" evidence="10">
    <location>
        <begin position="256"/>
        <end position="279"/>
    </location>
</feature>
<comment type="similarity">
    <text evidence="2">Belongs to the multi antimicrobial extrusion (MATE) (TC 2.A.66.1) family. MepA subfamily.</text>
</comment>
<proteinExistence type="inferred from homology"/>
<keyword evidence="6 10" id="KW-0812">Transmembrane</keyword>
<feature type="transmembrane region" description="Helical" evidence="10">
    <location>
        <begin position="190"/>
        <end position="210"/>
    </location>
</feature>
<dbReference type="NCBIfam" id="TIGR00797">
    <property type="entry name" value="matE"/>
    <property type="match status" value="1"/>
</dbReference>
<feature type="transmembrane region" description="Helical" evidence="10">
    <location>
        <begin position="75"/>
        <end position="99"/>
    </location>
</feature>
<evidence type="ECO:0000256" key="5">
    <source>
        <dbReference type="ARBA" id="ARBA00022475"/>
    </source>
</evidence>